<dbReference type="SMART" id="SM00874">
    <property type="entry name" value="B5"/>
    <property type="match status" value="1"/>
</dbReference>
<keyword evidence="8" id="KW-0648">Protein biosynthesis</keyword>
<reference evidence="11 12" key="1">
    <citation type="journal article" date="2010" name="Nature">
        <title>Genome sequence of the palaeopolyploid soybean.</title>
        <authorList>
            <person name="Schmutz J."/>
            <person name="Cannon S.B."/>
            <person name="Schlueter J."/>
            <person name="Ma J."/>
            <person name="Mitros T."/>
            <person name="Nelson W."/>
            <person name="Hyten D.L."/>
            <person name="Song Q."/>
            <person name="Thelen J.J."/>
            <person name="Cheng J."/>
            <person name="Xu D."/>
            <person name="Hellsten U."/>
            <person name="May G.D."/>
            <person name="Yu Y."/>
            <person name="Sakurai T."/>
            <person name="Umezawa T."/>
            <person name="Bhattacharyya M.K."/>
            <person name="Sandhu D."/>
            <person name="Valliyodan B."/>
            <person name="Lindquist E."/>
            <person name="Peto M."/>
            <person name="Grant D."/>
            <person name="Shu S."/>
            <person name="Goodstein D."/>
            <person name="Barry K."/>
            <person name="Futrell-Griggs M."/>
            <person name="Abernathy B."/>
            <person name="Du J."/>
            <person name="Tian Z."/>
            <person name="Zhu L."/>
            <person name="Gill N."/>
            <person name="Joshi T."/>
            <person name="Libault M."/>
            <person name="Sethuraman A."/>
            <person name="Zhang X.-C."/>
            <person name="Shinozaki K."/>
            <person name="Nguyen H.T."/>
            <person name="Wing R.A."/>
            <person name="Cregan P."/>
            <person name="Specht J."/>
            <person name="Grimwood J."/>
            <person name="Rokhsar D."/>
            <person name="Stacey G."/>
            <person name="Shoemaker R.C."/>
            <person name="Jackson S.A."/>
        </authorList>
    </citation>
    <scope>NUCLEOTIDE SEQUENCE</scope>
    <source>
        <strain evidence="12">cv. Williams 82</strain>
        <tissue evidence="11">Callus</tissue>
    </source>
</reference>
<dbReference type="PANTHER" id="PTHR10947:SF0">
    <property type="entry name" value="PHENYLALANINE--TRNA LIGASE BETA SUBUNIT"/>
    <property type="match status" value="1"/>
</dbReference>
<dbReference type="InterPro" id="IPR005147">
    <property type="entry name" value="tRNA_synthase_B5-dom"/>
</dbReference>
<evidence type="ECO:0000313" key="11">
    <source>
        <dbReference type="EMBL" id="KRH59231.1"/>
    </source>
</evidence>
<dbReference type="Pfam" id="PF17759">
    <property type="entry name" value="tRNA_synthFbeta"/>
    <property type="match status" value="2"/>
</dbReference>
<evidence type="ECO:0000256" key="2">
    <source>
        <dbReference type="ARBA" id="ARBA00012814"/>
    </source>
</evidence>
<dbReference type="InterPro" id="IPR041616">
    <property type="entry name" value="PheRS_beta_core"/>
</dbReference>
<dbReference type="GO" id="GO:0003723">
    <property type="term" value="F:RNA binding"/>
    <property type="evidence" value="ECO:0007669"/>
    <property type="project" value="InterPro"/>
</dbReference>
<dbReference type="GO" id="GO:0005524">
    <property type="term" value="F:ATP binding"/>
    <property type="evidence" value="ECO:0007669"/>
    <property type="project" value="UniProtKB-KW"/>
</dbReference>
<evidence type="ECO:0000256" key="9">
    <source>
        <dbReference type="ARBA" id="ARBA00023146"/>
    </source>
</evidence>
<dbReference type="InParanoid" id="A0A0R0K6U3"/>
<dbReference type="EC" id="6.1.1.20" evidence="2"/>
<evidence type="ECO:0000313" key="12">
    <source>
        <dbReference type="EnsemblPlants" id="KRH59231"/>
    </source>
</evidence>
<keyword evidence="13" id="KW-1185">Reference proteome</keyword>
<dbReference type="SUPFAM" id="SSF46955">
    <property type="entry name" value="Putative DNA-binding domain"/>
    <property type="match status" value="1"/>
</dbReference>
<dbReference type="PaxDb" id="3847-GLYMA05G30650.1"/>
<reference evidence="12" key="2">
    <citation type="submission" date="2018-02" db="UniProtKB">
        <authorList>
            <consortium name="EnsemblPlants"/>
        </authorList>
    </citation>
    <scope>IDENTIFICATION</scope>
    <source>
        <strain evidence="12">Williams 82</strain>
    </source>
</reference>
<dbReference type="EMBL" id="CM000838">
    <property type="protein sequence ID" value="KRH59231.1"/>
    <property type="molecule type" value="Genomic_DNA"/>
</dbReference>
<dbReference type="Proteomes" id="UP000008827">
    <property type="component" value="Chromosome 5"/>
</dbReference>
<dbReference type="InterPro" id="IPR009061">
    <property type="entry name" value="DNA-bd_dom_put_sf"/>
</dbReference>
<keyword evidence="3" id="KW-0436">Ligase</keyword>
<keyword evidence="7" id="KW-0460">Magnesium</keyword>
<sequence length="348" mass="38647">MEVSLSYINGLIGVSLEVEEVTKYLNRMQLHAKQCASHNKQCNIVVSVPSSRSDVLHPCDVMEDVAIAYGFNAIKDKVVVDNKGSKRLAASLTLLPLNELSDLIRKEVALIGFTEVLTFILCSKKENFAMLNRKDDKSKAVIIGNRLQTLSMHLIGVVMHPGCHLEINLTKLTYHLFSLHQTAVRTSLMPGILKIVAHNKDHPKPIKVIYGRWRNITEIPPYKHFIVAYCATLAGLSSQIAYGRGQKTSCDIAVLDEQRDVGAKNLRQLAALYCGANAGFEIIHGLVDRVMEKNGVPFVSPGDKSGYYIERSDFLAGRQSRIIYKGKHIGTFGIVHPEVLNNFDIPDP</sequence>
<keyword evidence="6" id="KW-0067">ATP-binding</keyword>
<dbReference type="InterPro" id="IPR045060">
    <property type="entry name" value="Phe-tRNA-ligase_IIc_bsu"/>
</dbReference>
<keyword evidence="4" id="KW-0479">Metal-binding</keyword>
<evidence type="ECO:0000256" key="8">
    <source>
        <dbReference type="ARBA" id="ARBA00022917"/>
    </source>
</evidence>
<evidence type="ECO:0000256" key="4">
    <source>
        <dbReference type="ARBA" id="ARBA00022723"/>
    </source>
</evidence>
<dbReference type="SUPFAM" id="SSF55681">
    <property type="entry name" value="Class II aaRS and biotin synthetases"/>
    <property type="match status" value="1"/>
</dbReference>
<reference evidence="11" key="3">
    <citation type="submission" date="2018-07" db="EMBL/GenBank/DDBJ databases">
        <title>WGS assembly of Glycine max.</title>
        <authorList>
            <person name="Schmutz J."/>
            <person name="Cannon S."/>
            <person name="Schlueter J."/>
            <person name="Ma J."/>
            <person name="Mitros T."/>
            <person name="Nelson W."/>
            <person name="Hyten D."/>
            <person name="Song Q."/>
            <person name="Thelen J."/>
            <person name="Cheng J."/>
            <person name="Xu D."/>
            <person name="Hellsten U."/>
            <person name="May G."/>
            <person name="Yu Y."/>
            <person name="Sakurai T."/>
            <person name="Umezawa T."/>
            <person name="Bhattacharyya M."/>
            <person name="Sandhu D."/>
            <person name="Valliyodan B."/>
            <person name="Lindquist E."/>
            <person name="Peto M."/>
            <person name="Grant D."/>
            <person name="Shu S."/>
            <person name="Goodstein D."/>
            <person name="Barry K."/>
            <person name="Futrell-Griggs M."/>
            <person name="Abernathy B."/>
            <person name="Du J."/>
            <person name="Tian Z."/>
            <person name="Zhu L."/>
            <person name="Gill N."/>
            <person name="Joshi T."/>
            <person name="Libault M."/>
            <person name="Sethuraman A."/>
            <person name="Zhang X."/>
            <person name="Shinozaki K."/>
            <person name="Nguyen H."/>
            <person name="Wing R."/>
            <person name="Cregan P."/>
            <person name="Specht J."/>
            <person name="Grimwood J."/>
            <person name="Rokhsar D."/>
            <person name="Stacey G."/>
            <person name="Shoemaker R."/>
            <person name="Jackson S."/>
        </authorList>
    </citation>
    <scope>NUCLEOTIDE SEQUENCE</scope>
    <source>
        <tissue evidence="11">Callus</tissue>
    </source>
</reference>
<dbReference type="Gene3D" id="3.30.56.10">
    <property type="match status" value="1"/>
</dbReference>
<evidence type="ECO:0000256" key="7">
    <source>
        <dbReference type="ARBA" id="ARBA00022842"/>
    </source>
</evidence>
<dbReference type="GO" id="GO:0000287">
    <property type="term" value="F:magnesium ion binding"/>
    <property type="evidence" value="ECO:0007669"/>
    <property type="project" value="InterPro"/>
</dbReference>
<dbReference type="AlphaFoldDB" id="A0A0R0K6U3"/>
<evidence type="ECO:0000256" key="1">
    <source>
        <dbReference type="ARBA" id="ARBA00001946"/>
    </source>
</evidence>
<dbReference type="GO" id="GO:0006432">
    <property type="term" value="P:phenylalanyl-tRNA aminoacylation"/>
    <property type="evidence" value="ECO:0000318"/>
    <property type="project" value="GO_Central"/>
</dbReference>
<proteinExistence type="predicted"/>
<gene>
    <name evidence="11" type="ORF">GLYMA_05G172900</name>
</gene>
<name>A0A0R0K6U3_SOYBN</name>
<organism evidence="11">
    <name type="scientific">Glycine max</name>
    <name type="common">Soybean</name>
    <name type="synonym">Glycine hispida</name>
    <dbReference type="NCBI Taxonomy" id="3847"/>
    <lineage>
        <taxon>Eukaryota</taxon>
        <taxon>Viridiplantae</taxon>
        <taxon>Streptophyta</taxon>
        <taxon>Embryophyta</taxon>
        <taxon>Tracheophyta</taxon>
        <taxon>Spermatophyta</taxon>
        <taxon>Magnoliopsida</taxon>
        <taxon>eudicotyledons</taxon>
        <taxon>Gunneridae</taxon>
        <taxon>Pentapetalae</taxon>
        <taxon>rosids</taxon>
        <taxon>fabids</taxon>
        <taxon>Fabales</taxon>
        <taxon>Fabaceae</taxon>
        <taxon>Papilionoideae</taxon>
        <taxon>50 kb inversion clade</taxon>
        <taxon>NPAAA clade</taxon>
        <taxon>indigoferoid/millettioid clade</taxon>
        <taxon>Phaseoleae</taxon>
        <taxon>Glycine</taxon>
        <taxon>Glycine subgen. Soja</taxon>
    </lineage>
</organism>
<dbReference type="FunFam" id="3.30.56.10:FF:000004">
    <property type="entry name" value="Phenylalanyl-tRNA synthetase, beta subunit"/>
    <property type="match status" value="1"/>
</dbReference>
<dbReference type="GO" id="GO:0009328">
    <property type="term" value="C:phenylalanine-tRNA ligase complex"/>
    <property type="evidence" value="ECO:0000318"/>
    <property type="project" value="GO_Central"/>
</dbReference>
<evidence type="ECO:0000313" key="13">
    <source>
        <dbReference type="Proteomes" id="UP000008827"/>
    </source>
</evidence>
<accession>A0A0R0K6U3</accession>
<dbReference type="Gramene" id="KRH59231">
    <property type="protein sequence ID" value="KRH59231"/>
    <property type="gene ID" value="GLYMA_05G172900"/>
</dbReference>
<evidence type="ECO:0000256" key="5">
    <source>
        <dbReference type="ARBA" id="ARBA00022741"/>
    </source>
</evidence>
<evidence type="ECO:0000256" key="3">
    <source>
        <dbReference type="ARBA" id="ARBA00022598"/>
    </source>
</evidence>
<dbReference type="Pfam" id="PF03484">
    <property type="entry name" value="B5"/>
    <property type="match status" value="1"/>
</dbReference>
<feature type="domain" description="B5" evidence="10">
    <location>
        <begin position="1"/>
        <end position="76"/>
    </location>
</feature>
<protein>
    <recommendedName>
        <fullName evidence="2">phenylalanine--tRNA ligase</fullName>
        <ecNumber evidence="2">6.1.1.20</ecNumber>
    </recommendedName>
</protein>
<keyword evidence="9" id="KW-0030">Aminoacyl-tRNA synthetase</keyword>
<evidence type="ECO:0000259" key="10">
    <source>
        <dbReference type="PROSITE" id="PS51483"/>
    </source>
</evidence>
<dbReference type="PANTHER" id="PTHR10947">
    <property type="entry name" value="PHENYLALANYL-TRNA SYNTHETASE BETA CHAIN AND LEUCINE-RICH REPEAT-CONTAINING PROTEIN 47"/>
    <property type="match status" value="1"/>
</dbReference>
<dbReference type="STRING" id="3847.A0A0R0K6U3"/>
<dbReference type="InterPro" id="IPR045864">
    <property type="entry name" value="aa-tRNA-synth_II/BPL/LPL"/>
</dbReference>
<comment type="cofactor">
    <cofactor evidence="1">
        <name>Mg(2+)</name>
        <dbReference type="ChEBI" id="CHEBI:18420"/>
    </cofactor>
</comment>
<dbReference type="PROSITE" id="PS51483">
    <property type="entry name" value="B5"/>
    <property type="match status" value="1"/>
</dbReference>
<evidence type="ECO:0000256" key="6">
    <source>
        <dbReference type="ARBA" id="ARBA00022840"/>
    </source>
</evidence>
<dbReference type="GO" id="GO:0004826">
    <property type="term" value="F:phenylalanine-tRNA ligase activity"/>
    <property type="evidence" value="ECO:0007669"/>
    <property type="project" value="UniProtKB-EC"/>
</dbReference>
<dbReference type="SMR" id="A0A0R0K6U3"/>
<dbReference type="EnsemblPlants" id="KRH59231">
    <property type="protein sequence ID" value="KRH59231"/>
    <property type="gene ID" value="GLYMA_05G172900"/>
</dbReference>
<dbReference type="Gene3D" id="3.30.930.10">
    <property type="entry name" value="Bira Bifunctional Protein, Domain 2"/>
    <property type="match status" value="2"/>
</dbReference>
<keyword evidence="5" id="KW-0547">Nucleotide-binding</keyword>